<protein>
    <submittedName>
        <fullName evidence="2">Uncharacterized protein</fullName>
    </submittedName>
</protein>
<accession>A0A803Q1X9</accession>
<dbReference type="Gramene" id="evm.model.07.1253">
    <property type="protein sequence ID" value="cds.evm.model.07.1253"/>
    <property type="gene ID" value="evm.TU.07.1253"/>
</dbReference>
<feature type="region of interest" description="Disordered" evidence="1">
    <location>
        <begin position="73"/>
        <end position="122"/>
    </location>
</feature>
<dbReference type="Proteomes" id="UP000596661">
    <property type="component" value="Chromosome 7"/>
</dbReference>
<sequence>MLPKQTTTHQSSPRSSTRGPRGRRMDLVRIHQTRVMLDGSTQNNGAIQPQPSKTNQAGSHVLTWFEGWEHPVTHSGMTRMEEGERRVNTTTIMQPSPYSNPRRKIADEPNPTSNANEVTRYI</sequence>
<reference evidence="2" key="2">
    <citation type="submission" date="2021-03" db="UniProtKB">
        <authorList>
            <consortium name="EnsemblPlants"/>
        </authorList>
    </citation>
    <scope>IDENTIFICATION</scope>
</reference>
<evidence type="ECO:0000256" key="1">
    <source>
        <dbReference type="SAM" id="MobiDB-lite"/>
    </source>
</evidence>
<feature type="compositionally biased region" description="Polar residues" evidence="1">
    <location>
        <begin position="110"/>
        <end position="122"/>
    </location>
</feature>
<dbReference type="EMBL" id="UZAU01000658">
    <property type="status" value="NOT_ANNOTATED_CDS"/>
    <property type="molecule type" value="Genomic_DNA"/>
</dbReference>
<reference evidence="2" key="1">
    <citation type="submission" date="2018-11" db="EMBL/GenBank/DDBJ databases">
        <authorList>
            <person name="Grassa J C."/>
        </authorList>
    </citation>
    <scope>NUCLEOTIDE SEQUENCE [LARGE SCALE GENOMIC DNA]</scope>
</reference>
<feature type="compositionally biased region" description="Polar residues" evidence="1">
    <location>
        <begin position="1"/>
        <end position="10"/>
    </location>
</feature>
<dbReference type="AlphaFoldDB" id="A0A803Q1X9"/>
<proteinExistence type="predicted"/>
<evidence type="ECO:0000313" key="3">
    <source>
        <dbReference type="Proteomes" id="UP000596661"/>
    </source>
</evidence>
<evidence type="ECO:0000313" key="2">
    <source>
        <dbReference type="EnsemblPlants" id="cds.evm.model.07.1253"/>
    </source>
</evidence>
<organism evidence="2 3">
    <name type="scientific">Cannabis sativa</name>
    <name type="common">Hemp</name>
    <name type="synonym">Marijuana</name>
    <dbReference type="NCBI Taxonomy" id="3483"/>
    <lineage>
        <taxon>Eukaryota</taxon>
        <taxon>Viridiplantae</taxon>
        <taxon>Streptophyta</taxon>
        <taxon>Embryophyta</taxon>
        <taxon>Tracheophyta</taxon>
        <taxon>Spermatophyta</taxon>
        <taxon>Magnoliopsida</taxon>
        <taxon>eudicotyledons</taxon>
        <taxon>Gunneridae</taxon>
        <taxon>Pentapetalae</taxon>
        <taxon>rosids</taxon>
        <taxon>fabids</taxon>
        <taxon>Rosales</taxon>
        <taxon>Cannabaceae</taxon>
        <taxon>Cannabis</taxon>
    </lineage>
</organism>
<dbReference type="EnsemblPlants" id="evm.model.07.1253">
    <property type="protein sequence ID" value="cds.evm.model.07.1253"/>
    <property type="gene ID" value="evm.TU.07.1253"/>
</dbReference>
<name>A0A803Q1X9_CANSA</name>
<feature type="region of interest" description="Disordered" evidence="1">
    <location>
        <begin position="1"/>
        <end position="25"/>
    </location>
</feature>
<feature type="compositionally biased region" description="Polar residues" evidence="1">
    <location>
        <begin position="88"/>
        <end position="99"/>
    </location>
</feature>
<keyword evidence="3" id="KW-1185">Reference proteome</keyword>